<keyword evidence="2" id="KW-1185">Reference proteome</keyword>
<comment type="caution">
    <text evidence="1">The sequence shown here is derived from an EMBL/GenBank/DDBJ whole genome shotgun (WGS) entry which is preliminary data.</text>
</comment>
<reference evidence="2" key="1">
    <citation type="journal article" date="2019" name="Plant Biotechnol. J.">
        <title>Genome sequencing of the Australian wild diploid species Gossypium australe highlights disease resistance and delayed gland morphogenesis.</title>
        <authorList>
            <person name="Cai Y."/>
            <person name="Cai X."/>
            <person name="Wang Q."/>
            <person name="Wang P."/>
            <person name="Zhang Y."/>
            <person name="Cai C."/>
            <person name="Xu Y."/>
            <person name="Wang K."/>
            <person name="Zhou Z."/>
            <person name="Wang C."/>
            <person name="Geng S."/>
            <person name="Li B."/>
            <person name="Dong Q."/>
            <person name="Hou Y."/>
            <person name="Wang H."/>
            <person name="Ai P."/>
            <person name="Liu Z."/>
            <person name="Yi F."/>
            <person name="Sun M."/>
            <person name="An G."/>
            <person name="Cheng J."/>
            <person name="Zhang Y."/>
            <person name="Shi Q."/>
            <person name="Xie Y."/>
            <person name="Shi X."/>
            <person name="Chang Y."/>
            <person name="Huang F."/>
            <person name="Chen Y."/>
            <person name="Hong S."/>
            <person name="Mi L."/>
            <person name="Sun Q."/>
            <person name="Zhang L."/>
            <person name="Zhou B."/>
            <person name="Peng R."/>
            <person name="Zhang X."/>
            <person name="Liu F."/>
        </authorList>
    </citation>
    <scope>NUCLEOTIDE SEQUENCE [LARGE SCALE GENOMIC DNA]</scope>
    <source>
        <strain evidence="2">cv. PA1801</strain>
    </source>
</reference>
<dbReference type="Proteomes" id="UP000325315">
    <property type="component" value="Unassembled WGS sequence"/>
</dbReference>
<dbReference type="AlphaFoldDB" id="A0A5B6VMI9"/>
<name>A0A5B6VMI9_9ROSI</name>
<accession>A0A5B6VMI9</accession>
<organism evidence="1 2">
    <name type="scientific">Gossypium australe</name>
    <dbReference type="NCBI Taxonomy" id="47621"/>
    <lineage>
        <taxon>Eukaryota</taxon>
        <taxon>Viridiplantae</taxon>
        <taxon>Streptophyta</taxon>
        <taxon>Embryophyta</taxon>
        <taxon>Tracheophyta</taxon>
        <taxon>Spermatophyta</taxon>
        <taxon>Magnoliopsida</taxon>
        <taxon>eudicotyledons</taxon>
        <taxon>Gunneridae</taxon>
        <taxon>Pentapetalae</taxon>
        <taxon>rosids</taxon>
        <taxon>malvids</taxon>
        <taxon>Malvales</taxon>
        <taxon>Malvaceae</taxon>
        <taxon>Malvoideae</taxon>
        <taxon>Gossypium</taxon>
    </lineage>
</organism>
<evidence type="ECO:0000313" key="2">
    <source>
        <dbReference type="Proteomes" id="UP000325315"/>
    </source>
</evidence>
<dbReference type="EMBL" id="SMMG02000006">
    <property type="protein sequence ID" value="KAA3470288.1"/>
    <property type="molecule type" value="Genomic_DNA"/>
</dbReference>
<proteinExistence type="predicted"/>
<evidence type="ECO:0000313" key="1">
    <source>
        <dbReference type="EMBL" id="KAA3470288.1"/>
    </source>
</evidence>
<protein>
    <submittedName>
        <fullName evidence="1">Fumarate hydratase 1, mitochondrial-like</fullName>
    </submittedName>
</protein>
<sequence>MYCSILQLRPGDQFGQWALQQESNDAKAILIKYESQNDEISIFERFEPDHNELDYTVKKLISPSAFVKSKEMVATSSFKDKFLESIIASDVYSSAPLSDILQVLALSLTIKIFTWRLLPEINLGKSLD</sequence>
<gene>
    <name evidence="1" type="ORF">EPI10_016008</name>
</gene>